<proteinExistence type="predicted"/>
<feature type="domain" description="HNH nuclease" evidence="2">
    <location>
        <begin position="197"/>
        <end position="249"/>
    </location>
</feature>
<dbReference type="Pfam" id="PF26340">
    <property type="entry name" value="DNA-SBD_ScoMcrA"/>
    <property type="match status" value="1"/>
</dbReference>
<gene>
    <name evidence="4" type="ORF">SAMN05216481_102434</name>
</gene>
<evidence type="ECO:0000259" key="2">
    <source>
        <dbReference type="Pfam" id="PF13391"/>
    </source>
</evidence>
<dbReference type="Pfam" id="PF13391">
    <property type="entry name" value="HNH_2"/>
    <property type="match status" value="1"/>
</dbReference>
<feature type="region of interest" description="Disordered" evidence="1">
    <location>
        <begin position="267"/>
        <end position="312"/>
    </location>
</feature>
<dbReference type="NCBIfam" id="NF045808">
    <property type="entry name" value="PT-DNA_restrict"/>
    <property type="match status" value="1"/>
</dbReference>
<evidence type="ECO:0000313" key="5">
    <source>
        <dbReference type="Proteomes" id="UP000199055"/>
    </source>
</evidence>
<evidence type="ECO:0000313" key="4">
    <source>
        <dbReference type="EMBL" id="SEP89202.1"/>
    </source>
</evidence>
<dbReference type="STRING" id="403935.SAMN05216481_102434"/>
<dbReference type="EMBL" id="FOET01000002">
    <property type="protein sequence ID" value="SEP89202.1"/>
    <property type="molecule type" value="Genomic_DNA"/>
</dbReference>
<dbReference type="AlphaFoldDB" id="A0A1H9BJM5"/>
<dbReference type="InterPro" id="IPR058813">
    <property type="entry name" value="DNA-SBD_ScoMcrA"/>
</dbReference>
<dbReference type="InterPro" id="IPR003615">
    <property type="entry name" value="HNH_nuc"/>
</dbReference>
<reference evidence="5" key="1">
    <citation type="submission" date="2016-10" db="EMBL/GenBank/DDBJ databases">
        <authorList>
            <person name="Varghese N."/>
            <person name="Submissions S."/>
        </authorList>
    </citation>
    <scope>NUCLEOTIDE SEQUENCE [LARGE SCALE GENOMIC DNA]</scope>
    <source>
        <strain evidence="5">CGMCC 4.3519</strain>
    </source>
</reference>
<dbReference type="GO" id="GO:0004519">
    <property type="term" value="F:endonuclease activity"/>
    <property type="evidence" value="ECO:0007669"/>
    <property type="project" value="UniProtKB-KW"/>
</dbReference>
<protein>
    <submittedName>
        <fullName evidence="4">Putative restriction endonuclease</fullName>
    </submittedName>
</protein>
<dbReference type="PIRSF" id="PIRSF030850">
    <property type="entry name" value="UCP030850"/>
    <property type="match status" value="1"/>
</dbReference>
<dbReference type="Proteomes" id="UP000199055">
    <property type="component" value="Unassembled WGS sequence"/>
</dbReference>
<keyword evidence="4" id="KW-0255">Endonuclease</keyword>
<keyword evidence="4" id="KW-0378">Hydrolase</keyword>
<keyword evidence="5" id="KW-1185">Reference proteome</keyword>
<feature type="compositionally biased region" description="Basic and acidic residues" evidence="1">
    <location>
        <begin position="296"/>
        <end position="312"/>
    </location>
</feature>
<organism evidence="4 5">
    <name type="scientific">Streptomyces radiopugnans</name>
    <dbReference type="NCBI Taxonomy" id="403935"/>
    <lineage>
        <taxon>Bacteria</taxon>
        <taxon>Bacillati</taxon>
        <taxon>Actinomycetota</taxon>
        <taxon>Actinomycetes</taxon>
        <taxon>Kitasatosporales</taxon>
        <taxon>Streptomycetaceae</taxon>
        <taxon>Streptomyces</taxon>
    </lineage>
</organism>
<dbReference type="CDD" id="cd00085">
    <property type="entry name" value="HNHc"/>
    <property type="match status" value="1"/>
</dbReference>
<evidence type="ECO:0000259" key="3">
    <source>
        <dbReference type="Pfam" id="PF26340"/>
    </source>
</evidence>
<name>A0A1H9BJM5_9ACTN</name>
<keyword evidence="4" id="KW-0540">Nuclease</keyword>
<evidence type="ECO:0000256" key="1">
    <source>
        <dbReference type="SAM" id="MobiDB-lite"/>
    </source>
</evidence>
<feature type="domain" description="ScoMcrA-like DNA sulfur-binding" evidence="3">
    <location>
        <begin position="12"/>
        <end position="162"/>
    </location>
</feature>
<dbReference type="InterPro" id="IPR011396">
    <property type="entry name" value="PT_DNA_restrict"/>
</dbReference>
<accession>A0A1H9BJM5</accession>
<sequence length="312" mass="33665">MTAVTRDVTTRDELLSALAGLRRATVGGRRAPHKPLLLLWLLGRFTATGSTAVAYDEAEEPVGRMIDDYGPPARSADRAAMPFVHLERTLWDPRDADGRPIPPSALERGSWLRARGATGRLRAPVERLLADPGALASAARLLLDLHFTPALEPAIRADAGLNPTAVEEAALTLRVRGSRPRRPDFAEQVLHAYARACAMCGYDGALGRNPVGLEAAHVRWHSQDGPDEPSNGLALCALHHALFDLGALGLTPDLRIRVSPRYTARSRAGRAVGELDGAPLARPRPGRPPLDPASVEWHDRQVFKHGDRAATA</sequence>